<dbReference type="EMBL" id="QGKY02000094">
    <property type="protein sequence ID" value="KAF2603816.1"/>
    <property type="molecule type" value="Genomic_DNA"/>
</dbReference>
<evidence type="ECO:0000313" key="2">
    <source>
        <dbReference type="EMBL" id="KAF2603816.1"/>
    </source>
</evidence>
<feature type="region of interest" description="Disordered" evidence="1">
    <location>
        <begin position="175"/>
        <end position="279"/>
    </location>
</feature>
<evidence type="ECO:0000256" key="1">
    <source>
        <dbReference type="SAM" id="MobiDB-lite"/>
    </source>
</evidence>
<gene>
    <name evidence="2" type="ORF">F2Q70_00025749</name>
</gene>
<comment type="caution">
    <text evidence="2">The sequence shown here is derived from an EMBL/GenBank/DDBJ whole genome shotgun (WGS) entry which is preliminary data.</text>
</comment>
<proteinExistence type="predicted"/>
<reference evidence="2" key="1">
    <citation type="submission" date="2019-12" db="EMBL/GenBank/DDBJ databases">
        <title>Genome sequencing and annotation of Brassica cretica.</title>
        <authorList>
            <person name="Studholme D.J."/>
            <person name="Sarris P.F."/>
        </authorList>
    </citation>
    <scope>NUCLEOTIDE SEQUENCE</scope>
    <source>
        <strain evidence="2">PFS-102/07</strain>
        <tissue evidence="2">Leaf</tissue>
    </source>
</reference>
<dbReference type="AlphaFoldDB" id="A0A8S9LEL8"/>
<sequence length="279" mass="30588">MANFQLLLSELKADRCKETVVTRLFRFLEARNVKKSPAVCVSDFDGLATLLHNKLVVSGVEPKVFVATNLNPKSSFPKHYDKNPFLLYYFSSNFTDLGCRLRLLRCERNPTSEEARGYALTTTTNTERLEESEPPPAFFGASSRCDCVELATTVNHPRQPSCSSRRGEAIDTNHATIGAQTKLLEPPKVSNPRARETPAPPQSAGATAHSGHALPSQAAVRWSRRARPPSFHRWEAVAASPPPVISGKPLLSLSPPSTGLRRLAGNSVTQLSRLSESSR</sequence>
<accession>A0A8S9LEL8</accession>
<name>A0A8S9LEL8_BRACR</name>
<protein>
    <submittedName>
        <fullName evidence="2">Uncharacterized protein</fullName>
    </submittedName>
</protein>
<organism evidence="2">
    <name type="scientific">Brassica cretica</name>
    <name type="common">Mustard</name>
    <dbReference type="NCBI Taxonomy" id="69181"/>
    <lineage>
        <taxon>Eukaryota</taxon>
        <taxon>Viridiplantae</taxon>
        <taxon>Streptophyta</taxon>
        <taxon>Embryophyta</taxon>
        <taxon>Tracheophyta</taxon>
        <taxon>Spermatophyta</taxon>
        <taxon>Magnoliopsida</taxon>
        <taxon>eudicotyledons</taxon>
        <taxon>Gunneridae</taxon>
        <taxon>Pentapetalae</taxon>
        <taxon>rosids</taxon>
        <taxon>malvids</taxon>
        <taxon>Brassicales</taxon>
        <taxon>Brassicaceae</taxon>
        <taxon>Brassiceae</taxon>
        <taxon>Brassica</taxon>
    </lineage>
</organism>
<feature type="compositionally biased region" description="Polar residues" evidence="1">
    <location>
        <begin position="266"/>
        <end position="279"/>
    </location>
</feature>